<dbReference type="EMBL" id="RDPI01000484">
    <property type="protein sequence ID" value="MBF4375996.1"/>
    <property type="molecule type" value="Genomic_DNA"/>
</dbReference>
<dbReference type="CDD" id="cd00093">
    <property type="entry name" value="HTH_XRE"/>
    <property type="match status" value="1"/>
</dbReference>
<dbReference type="Gene3D" id="1.10.260.40">
    <property type="entry name" value="lambda repressor-like DNA-binding domains"/>
    <property type="match status" value="1"/>
</dbReference>
<dbReference type="InterPro" id="IPR001387">
    <property type="entry name" value="Cro/C1-type_HTH"/>
</dbReference>
<dbReference type="Proteomes" id="UP000726136">
    <property type="component" value="Unassembled WGS sequence"/>
</dbReference>
<dbReference type="GO" id="GO:0003677">
    <property type="term" value="F:DNA binding"/>
    <property type="evidence" value="ECO:0007669"/>
    <property type="project" value="InterPro"/>
</dbReference>
<gene>
    <name evidence="2" type="ORF">EAY46_23710</name>
    <name evidence="3" type="ORF">ERJ77_01720</name>
</gene>
<evidence type="ECO:0000313" key="4">
    <source>
        <dbReference type="Proteomes" id="UP000726136"/>
    </source>
</evidence>
<sequence>MNKIKHYRNEIGTSQRDLGEMVGVGQSAIDRYESGVRKVSVPMAWKIVNALNKLGSKCRFGDVFPSPTK</sequence>
<dbReference type="Proteomes" id="UP000786185">
    <property type="component" value="Unassembled WGS sequence"/>
</dbReference>
<feature type="domain" description="HTH cro/C1-type" evidence="1">
    <location>
        <begin position="4"/>
        <end position="58"/>
    </location>
</feature>
<dbReference type="SMART" id="SM00530">
    <property type="entry name" value="HTH_XRE"/>
    <property type="match status" value="1"/>
</dbReference>
<evidence type="ECO:0000259" key="1">
    <source>
        <dbReference type="PROSITE" id="PS50943"/>
    </source>
</evidence>
<dbReference type="Pfam" id="PF01381">
    <property type="entry name" value="HTH_3"/>
    <property type="match status" value="1"/>
</dbReference>
<evidence type="ECO:0000313" key="5">
    <source>
        <dbReference type="Proteomes" id="UP000786185"/>
    </source>
</evidence>
<protein>
    <submittedName>
        <fullName evidence="3">XRE family transcriptional regulator</fullName>
    </submittedName>
</protein>
<organism evidence="3 5">
    <name type="scientific">Vibrio anguillarum</name>
    <name type="common">Listonella anguillarum</name>
    <dbReference type="NCBI Taxonomy" id="55601"/>
    <lineage>
        <taxon>Bacteria</taxon>
        <taxon>Pseudomonadati</taxon>
        <taxon>Pseudomonadota</taxon>
        <taxon>Gammaproteobacteria</taxon>
        <taxon>Vibrionales</taxon>
        <taxon>Vibrionaceae</taxon>
        <taxon>Vibrio</taxon>
    </lineage>
</organism>
<reference evidence="3 4" key="1">
    <citation type="journal article" date="2021" name="PeerJ">
        <title>Analysis of 44 Vibrio anguillarum genomes reveals high genetic diversity.</title>
        <authorList>
            <person name="Hansen M.J."/>
            <person name="Dalsgaard I."/>
        </authorList>
    </citation>
    <scope>NUCLEOTIDE SEQUENCE</scope>
    <source>
        <strain evidence="2 4">040915-1/1B</strain>
        <strain evidence="3">850617-1/1</strain>
    </source>
</reference>
<accession>A0AAW4BA40</accession>
<comment type="caution">
    <text evidence="3">The sequence shown here is derived from an EMBL/GenBank/DDBJ whole genome shotgun (WGS) entry which is preliminary data.</text>
</comment>
<dbReference type="SUPFAM" id="SSF47413">
    <property type="entry name" value="lambda repressor-like DNA-binding domains"/>
    <property type="match status" value="1"/>
</dbReference>
<keyword evidence="4" id="KW-1185">Reference proteome</keyword>
<evidence type="ECO:0000313" key="3">
    <source>
        <dbReference type="EMBL" id="MBF4433232.1"/>
    </source>
</evidence>
<dbReference type="RefSeq" id="WP_094147778.1">
    <property type="nucleotide sequence ID" value="NZ_RDPI01000484.1"/>
</dbReference>
<proteinExistence type="predicted"/>
<dbReference type="EMBL" id="SCLC01000001">
    <property type="protein sequence ID" value="MBF4433232.1"/>
    <property type="molecule type" value="Genomic_DNA"/>
</dbReference>
<name>A0AAW4BA40_VIBAN</name>
<dbReference type="InterPro" id="IPR010982">
    <property type="entry name" value="Lambda_DNA-bd_dom_sf"/>
</dbReference>
<dbReference type="PROSITE" id="PS50943">
    <property type="entry name" value="HTH_CROC1"/>
    <property type="match status" value="1"/>
</dbReference>
<dbReference type="AlphaFoldDB" id="A0AAW4BA40"/>
<evidence type="ECO:0000313" key="2">
    <source>
        <dbReference type="EMBL" id="MBF4375996.1"/>
    </source>
</evidence>